<dbReference type="AlphaFoldDB" id="A0AAI9CVN9"/>
<gene>
    <name evidence="1" type="ORF">RZY48_002502</name>
</gene>
<organism evidence="1 2">
    <name type="scientific">Vibrio navarrensis</name>
    <dbReference type="NCBI Taxonomy" id="29495"/>
    <lineage>
        <taxon>Bacteria</taxon>
        <taxon>Pseudomonadati</taxon>
        <taxon>Pseudomonadota</taxon>
        <taxon>Gammaproteobacteria</taxon>
        <taxon>Vibrionales</taxon>
        <taxon>Vibrionaceae</taxon>
        <taxon>Vibrio</taxon>
    </lineage>
</organism>
<protein>
    <submittedName>
        <fullName evidence="1">Uncharacterized protein</fullName>
    </submittedName>
</protein>
<proteinExistence type="predicted"/>
<comment type="caution">
    <text evidence="1">The sequence shown here is derived from an EMBL/GenBank/DDBJ whole genome shotgun (WGS) entry which is preliminary data.</text>
</comment>
<accession>A0AAI9CVN9</accession>
<sequence length="84" mass="9199">MNNYIAAYLNENGAVAVSPKTNEVVNMQLGSFPSFNDAVEHACDVLEGRIIAEGVLHRETGFGGFLICNEDELEKLNQEVKKDA</sequence>
<dbReference type="Proteomes" id="UP001253463">
    <property type="component" value="Unassembled WGS sequence"/>
</dbReference>
<dbReference type="EMBL" id="ABNSCA010000005">
    <property type="protein sequence ID" value="ELN6933084.1"/>
    <property type="molecule type" value="Genomic_DNA"/>
</dbReference>
<name>A0AAI9CVN9_9VIBR</name>
<evidence type="ECO:0000313" key="1">
    <source>
        <dbReference type="EMBL" id="ELN6933084.1"/>
    </source>
</evidence>
<evidence type="ECO:0000313" key="2">
    <source>
        <dbReference type="Proteomes" id="UP001253463"/>
    </source>
</evidence>
<reference evidence="1" key="1">
    <citation type="submission" date="2023-10" db="EMBL/GenBank/DDBJ databases">
        <authorList>
            <consortium name="PulseNet: The National Subtyping Network for Foodborne Disease Surveillance"/>
        </authorList>
    </citation>
    <scope>NUCLEOTIDE SEQUENCE</scope>
    <source>
        <strain evidence="1">PNUSAV004886</strain>
    </source>
</reference>